<evidence type="ECO:0000313" key="2">
    <source>
        <dbReference type="Proteomes" id="UP000717981"/>
    </source>
</evidence>
<name>A0A921TH36_9GAMM</name>
<comment type="caution">
    <text evidence="1">The sequence shown here is derived from an EMBL/GenBank/DDBJ whole genome shotgun (WGS) entry which is preliminary data.</text>
</comment>
<dbReference type="Gene3D" id="3.90.550.10">
    <property type="entry name" value="Spore Coat Polysaccharide Biosynthesis Protein SpsA, Chain A"/>
    <property type="match status" value="1"/>
</dbReference>
<dbReference type="EMBL" id="PDWK01000005">
    <property type="protein sequence ID" value="KAF1690498.1"/>
    <property type="molecule type" value="Genomic_DNA"/>
</dbReference>
<dbReference type="Proteomes" id="UP000717981">
    <property type="component" value="Unassembled WGS sequence"/>
</dbReference>
<proteinExistence type="predicted"/>
<dbReference type="InterPro" id="IPR029044">
    <property type="entry name" value="Nucleotide-diphossugar_trans"/>
</dbReference>
<organism evidence="1 2">
    <name type="scientific">Pseudoxanthomonas taiwanensis</name>
    <dbReference type="NCBI Taxonomy" id="176598"/>
    <lineage>
        <taxon>Bacteria</taxon>
        <taxon>Pseudomonadati</taxon>
        <taxon>Pseudomonadota</taxon>
        <taxon>Gammaproteobacteria</taxon>
        <taxon>Lysobacterales</taxon>
        <taxon>Lysobacteraceae</taxon>
        <taxon>Pseudoxanthomonas</taxon>
    </lineage>
</organism>
<dbReference type="OrthoDB" id="9788394at2"/>
<gene>
    <name evidence="1" type="ORF">CR938_02050</name>
</gene>
<protein>
    <submittedName>
        <fullName evidence="1">Molybdopterin-guanine dinucleotide biosynthesis protein MobA</fullName>
    </submittedName>
</protein>
<reference evidence="1" key="1">
    <citation type="submission" date="2017-10" db="EMBL/GenBank/DDBJ databases">
        <title>Whole genome sequencing of members of genus Pseudoxanthomonas.</title>
        <authorList>
            <person name="Kumar S."/>
            <person name="Bansal K."/>
            <person name="Kaur A."/>
            <person name="Patil P."/>
            <person name="Sharma S."/>
            <person name="Patil P.B."/>
        </authorList>
    </citation>
    <scope>NUCLEOTIDE SEQUENCE</scope>
    <source>
        <strain evidence="1">DSM 22914</strain>
    </source>
</reference>
<sequence>MSAAPDAAGITLGLLAAGGAAGAAWRKRDGRPQVLRLARRFPGEVAAVRVAADADFDRYAAAGLWAVPAGPDAAATLAALVAACATPWLLTLPVDLFDTNDCLVRTLAACRGEDGAVAVDADGVQPRVALYRVEALRGALPAALAAGEGVEALQARLRLAAVPFAGVRFGRLPPAAGLPPLVPPR</sequence>
<evidence type="ECO:0000313" key="1">
    <source>
        <dbReference type="EMBL" id="KAF1690498.1"/>
    </source>
</evidence>
<keyword evidence="2" id="KW-1185">Reference proteome</keyword>
<dbReference type="AlphaFoldDB" id="A0A921TH36"/>
<accession>A0A921TH36</accession>
<dbReference type="RefSeq" id="WP_162123412.1">
    <property type="nucleotide sequence ID" value="NZ_PDWK01000005.1"/>
</dbReference>